<name>A0A1V9ZCM6_9STRA</name>
<dbReference type="AlphaFoldDB" id="A0A1V9ZCM6"/>
<organism evidence="10 11">
    <name type="scientific">Thraustotheca clavata</name>
    <dbReference type="NCBI Taxonomy" id="74557"/>
    <lineage>
        <taxon>Eukaryota</taxon>
        <taxon>Sar</taxon>
        <taxon>Stramenopiles</taxon>
        <taxon>Oomycota</taxon>
        <taxon>Saprolegniomycetes</taxon>
        <taxon>Saprolegniales</taxon>
        <taxon>Achlyaceae</taxon>
        <taxon>Thraustotheca</taxon>
    </lineage>
</organism>
<evidence type="ECO:0000256" key="6">
    <source>
        <dbReference type="ARBA" id="ARBA00022777"/>
    </source>
</evidence>
<dbReference type="Pfam" id="PF13516">
    <property type="entry name" value="LRR_6"/>
    <property type="match status" value="6"/>
</dbReference>
<dbReference type="PANTHER" id="PTHR46761:SF2">
    <property type="entry name" value="RAN GTPASE-ACTIVATING PROTEIN 1"/>
    <property type="match status" value="1"/>
</dbReference>
<dbReference type="EMBL" id="JNBS01002046">
    <property type="protein sequence ID" value="OQR95756.1"/>
    <property type="molecule type" value="Genomic_DNA"/>
</dbReference>
<keyword evidence="7 8" id="KW-0067">ATP-binding</keyword>
<evidence type="ECO:0000256" key="7">
    <source>
        <dbReference type="ARBA" id="ARBA00022840"/>
    </source>
</evidence>
<keyword evidence="3" id="KW-0808">Transferase</keyword>
<dbReference type="InterPro" id="IPR006553">
    <property type="entry name" value="Leu-rich_rpt_Cys-con_subtyp"/>
</dbReference>
<dbReference type="Gene3D" id="3.80.10.10">
    <property type="entry name" value="Ribonuclease Inhibitor"/>
    <property type="match status" value="4"/>
</dbReference>
<dbReference type="GO" id="GO:0004674">
    <property type="term" value="F:protein serine/threonine kinase activity"/>
    <property type="evidence" value="ECO:0007669"/>
    <property type="project" value="UniProtKB-KW"/>
</dbReference>
<protein>
    <recommendedName>
        <fullName evidence="9">Protein kinase domain-containing protein</fullName>
    </recommendedName>
</protein>
<feature type="binding site" evidence="8">
    <location>
        <position position="838"/>
    </location>
    <ligand>
        <name>ATP</name>
        <dbReference type="ChEBI" id="CHEBI:30616"/>
    </ligand>
</feature>
<dbReference type="STRING" id="74557.A0A1V9ZCM6"/>
<dbReference type="SMART" id="SM00368">
    <property type="entry name" value="LRR_RI"/>
    <property type="match status" value="15"/>
</dbReference>
<dbReference type="FunFam" id="3.30.200.20:FF:000545">
    <property type="entry name" value="CMGC family protein kinase"/>
    <property type="match status" value="1"/>
</dbReference>
<dbReference type="InterPro" id="IPR045203">
    <property type="entry name" value="RanGAP1/2"/>
</dbReference>
<feature type="domain" description="Protein kinase" evidence="9">
    <location>
        <begin position="808"/>
        <end position="1039"/>
    </location>
</feature>
<comment type="caution">
    <text evidence="10">The sequence shown here is derived from an EMBL/GenBank/DDBJ whole genome shotgun (WGS) entry which is preliminary data.</text>
</comment>
<keyword evidence="4" id="KW-0677">Repeat</keyword>
<dbReference type="PROSITE" id="PS00107">
    <property type="entry name" value="PROTEIN_KINASE_ATP"/>
    <property type="match status" value="1"/>
</dbReference>
<accession>A0A1V9ZCM6</accession>
<evidence type="ECO:0000313" key="11">
    <source>
        <dbReference type="Proteomes" id="UP000243217"/>
    </source>
</evidence>
<evidence type="ECO:0000256" key="8">
    <source>
        <dbReference type="PROSITE-ProRule" id="PRU10141"/>
    </source>
</evidence>
<gene>
    <name evidence="10" type="ORF">THRCLA_07598</name>
</gene>
<dbReference type="GO" id="GO:0005524">
    <property type="term" value="F:ATP binding"/>
    <property type="evidence" value="ECO:0007669"/>
    <property type="project" value="UniProtKB-UniRule"/>
</dbReference>
<keyword evidence="1" id="KW-0723">Serine/threonine-protein kinase</keyword>
<dbReference type="InterPro" id="IPR032675">
    <property type="entry name" value="LRR_dom_sf"/>
</dbReference>
<dbReference type="InterPro" id="IPR011009">
    <property type="entry name" value="Kinase-like_dom_sf"/>
</dbReference>
<evidence type="ECO:0000256" key="4">
    <source>
        <dbReference type="ARBA" id="ARBA00022737"/>
    </source>
</evidence>
<dbReference type="SMART" id="SM00367">
    <property type="entry name" value="LRR_CC"/>
    <property type="match status" value="5"/>
</dbReference>
<evidence type="ECO:0000256" key="5">
    <source>
        <dbReference type="ARBA" id="ARBA00022741"/>
    </source>
</evidence>
<dbReference type="Gene3D" id="1.10.510.10">
    <property type="entry name" value="Transferase(Phosphotransferase) domain 1"/>
    <property type="match status" value="1"/>
</dbReference>
<dbReference type="InterPro" id="IPR008271">
    <property type="entry name" value="Ser/Thr_kinase_AS"/>
</dbReference>
<dbReference type="FunFam" id="1.10.510.10:FF:000624">
    <property type="entry name" value="Mitogen-activated protein kinase"/>
    <property type="match status" value="1"/>
</dbReference>
<evidence type="ECO:0000256" key="3">
    <source>
        <dbReference type="ARBA" id="ARBA00022679"/>
    </source>
</evidence>
<dbReference type="PANTHER" id="PTHR46761">
    <property type="entry name" value="RAN GTPASE-ACTIVATING PROTEIN 1"/>
    <property type="match status" value="1"/>
</dbReference>
<keyword evidence="2" id="KW-0433">Leucine-rich repeat</keyword>
<dbReference type="SUPFAM" id="SSF56112">
    <property type="entry name" value="Protein kinase-like (PK-like)"/>
    <property type="match status" value="1"/>
</dbReference>
<dbReference type="Proteomes" id="UP000243217">
    <property type="component" value="Unassembled WGS sequence"/>
</dbReference>
<dbReference type="CDD" id="cd07830">
    <property type="entry name" value="STKc_MAK_like"/>
    <property type="match status" value="1"/>
</dbReference>
<proteinExistence type="predicted"/>
<evidence type="ECO:0000256" key="1">
    <source>
        <dbReference type="ARBA" id="ARBA00022527"/>
    </source>
</evidence>
<keyword evidence="11" id="KW-1185">Reference proteome</keyword>
<dbReference type="SMART" id="SM00220">
    <property type="entry name" value="S_TKc"/>
    <property type="match status" value="1"/>
</dbReference>
<dbReference type="Gene3D" id="3.30.200.20">
    <property type="entry name" value="Phosphorylase Kinase, domain 1"/>
    <property type="match status" value="1"/>
</dbReference>
<dbReference type="PROSITE" id="PS00108">
    <property type="entry name" value="PROTEIN_KINASE_ST"/>
    <property type="match status" value="1"/>
</dbReference>
<dbReference type="InterPro" id="IPR017441">
    <property type="entry name" value="Protein_kinase_ATP_BS"/>
</dbReference>
<dbReference type="GO" id="GO:0005096">
    <property type="term" value="F:GTPase activator activity"/>
    <property type="evidence" value="ECO:0007669"/>
    <property type="project" value="InterPro"/>
</dbReference>
<dbReference type="Pfam" id="PF00069">
    <property type="entry name" value="Pkinase"/>
    <property type="match status" value="1"/>
</dbReference>
<sequence length="1039" mass="114292">MAALVLQGDREFVDAARATALLAPFKASSSFYRISLRNKSYSLEAAKVLANFLKTIPNGLRVADLADMIAGRPEDEALLVLENVCRSLKGHQLVEIDLSDNALGEKGVRACFDILLEQYHLEKLFLCNNGLSAESAKVVADVLLFRGDTKLKTFHFYNNMSGDGGAKALATLIPHCPELEDLRFSTTRAQREGCRVFANALSSLKNLKHVDLSDNTFGEQGATVLAKGLGLQSKLEVLNLRDASIGDDGLIAISKALLKNKVTGIRVLDVSGNDLTEASMEALGQLVAALPQLEELRIEENEIGSDGAQKLARFLHKKNVISKLRVFQSNTNEISSVGAWWIANALANNSALERVELDGNMLTEETIEKIKELFTAHKKSSVLVEMEDNMEDDDEDDIVLEETLEWSEDEADDQIEAITSSLAATTIAPSAKLEFPAKREVVDANRAHELLAPFRNQTQLYSISLRGKSYTIEGAHVMAEYLRKIEKGLKIADLADIIAGRPENEALLVLTAISKSLSGHILDTIDLSDNALGEKGVRACFDLLIPQPNLKHLLFENNGISAAAAAVIAKDVTLQASQLETFSFFNNMSGHDGCIAIASMLSGLPHLTKLRYASARAGIKASCELAKSIAKNLTKLVELDLSDCSFDEEGAQALADAIRKQPNLKVLKLRDASLGPDGAMVVVNAISNLRLTSLDLSGNELEDEGMSNIVSGPHSLEAQMDLTVLRLDENECTSKGLAVFADEIRASLPKLEELSLCGNEITASGAVSLIKSGLANKSALQHLYLDSNMISTKGIEMMNELLKKIGKSHVLDRLGDGAFGEVLKARSLKTNEIVAIKKMKALFPTWEECLQLRELKSLKILRHDNIIQLKEVIRDKAELYFVFEYMETSLFVWMRKHPNAHENDIRSIMNQLFAGLAYMHKHGFFHRDIKPENCLLNGDVLKIADLGQAREIRSRPPFTDYVSTRWYRSPELLLRSSTYNSPIDLWACGCIMAELYLGKPLFAGSSEADQMCRICSVLGTPTKENWPEGVTMVSQMQFK</sequence>
<dbReference type="InterPro" id="IPR001611">
    <property type="entry name" value="Leu-rich_rpt"/>
</dbReference>
<dbReference type="SUPFAM" id="SSF52047">
    <property type="entry name" value="RNI-like"/>
    <property type="match status" value="2"/>
</dbReference>
<keyword evidence="6" id="KW-0418">Kinase</keyword>
<dbReference type="OrthoDB" id="120976at2759"/>
<evidence type="ECO:0000313" key="10">
    <source>
        <dbReference type="EMBL" id="OQR95756.1"/>
    </source>
</evidence>
<evidence type="ECO:0000259" key="9">
    <source>
        <dbReference type="PROSITE" id="PS50011"/>
    </source>
</evidence>
<evidence type="ECO:0000256" key="2">
    <source>
        <dbReference type="ARBA" id="ARBA00022614"/>
    </source>
</evidence>
<reference evidence="10 11" key="1">
    <citation type="journal article" date="2014" name="Genome Biol. Evol.">
        <title>The secreted proteins of Achlya hypogyna and Thraustotheca clavata identify the ancestral oomycete secretome and reveal gene acquisitions by horizontal gene transfer.</title>
        <authorList>
            <person name="Misner I."/>
            <person name="Blouin N."/>
            <person name="Leonard G."/>
            <person name="Richards T.A."/>
            <person name="Lane C.E."/>
        </authorList>
    </citation>
    <scope>NUCLEOTIDE SEQUENCE [LARGE SCALE GENOMIC DNA]</scope>
    <source>
        <strain evidence="10 11">ATCC 34112</strain>
    </source>
</reference>
<keyword evidence="5 8" id="KW-0547">Nucleotide-binding</keyword>
<dbReference type="InterPro" id="IPR000719">
    <property type="entry name" value="Prot_kinase_dom"/>
</dbReference>
<dbReference type="PROSITE" id="PS50011">
    <property type="entry name" value="PROTEIN_KINASE_DOM"/>
    <property type="match status" value="1"/>
</dbReference>